<dbReference type="PROSITE" id="PS50928">
    <property type="entry name" value="ABC_TM1"/>
    <property type="match status" value="1"/>
</dbReference>
<dbReference type="CDD" id="cd06261">
    <property type="entry name" value="TM_PBP2"/>
    <property type="match status" value="1"/>
</dbReference>
<dbReference type="GO" id="GO:0005886">
    <property type="term" value="C:plasma membrane"/>
    <property type="evidence" value="ECO:0007669"/>
    <property type="project" value="UniProtKB-SubCell"/>
</dbReference>
<dbReference type="eggNOG" id="COG0601">
    <property type="taxonomic scope" value="Bacteria"/>
</dbReference>
<feature type="transmembrane region" description="Helical" evidence="7">
    <location>
        <begin position="285"/>
        <end position="308"/>
    </location>
</feature>
<dbReference type="InterPro" id="IPR045621">
    <property type="entry name" value="BPD_transp_1_N"/>
</dbReference>
<dbReference type="AlphaFoldDB" id="A0A081P1V2"/>
<keyword evidence="5 7" id="KW-1133">Transmembrane helix</keyword>
<dbReference type="EMBL" id="JNVM01000015">
    <property type="protein sequence ID" value="KEQ24675.1"/>
    <property type="molecule type" value="Genomic_DNA"/>
</dbReference>
<dbReference type="Proteomes" id="UP000028123">
    <property type="component" value="Unassembled WGS sequence"/>
</dbReference>
<evidence type="ECO:0000256" key="3">
    <source>
        <dbReference type="ARBA" id="ARBA00022475"/>
    </source>
</evidence>
<keyword evidence="10" id="KW-1185">Reference proteome</keyword>
<evidence type="ECO:0000313" key="10">
    <source>
        <dbReference type="Proteomes" id="UP000028123"/>
    </source>
</evidence>
<accession>A0A081P1V2</accession>
<organism evidence="9 10">
    <name type="scientific">Paenibacillus tyrfis</name>
    <dbReference type="NCBI Taxonomy" id="1501230"/>
    <lineage>
        <taxon>Bacteria</taxon>
        <taxon>Bacillati</taxon>
        <taxon>Bacillota</taxon>
        <taxon>Bacilli</taxon>
        <taxon>Bacillales</taxon>
        <taxon>Paenibacillaceae</taxon>
        <taxon>Paenibacillus</taxon>
    </lineage>
</organism>
<gene>
    <name evidence="9" type="ORF">ET33_08055</name>
</gene>
<protein>
    <submittedName>
        <fullName evidence="9">Diguanylate cyclase</fullName>
    </submittedName>
</protein>
<feature type="transmembrane region" description="Helical" evidence="7">
    <location>
        <begin position="9"/>
        <end position="29"/>
    </location>
</feature>
<keyword evidence="3" id="KW-1003">Cell membrane</keyword>
<evidence type="ECO:0000256" key="5">
    <source>
        <dbReference type="ARBA" id="ARBA00022989"/>
    </source>
</evidence>
<feature type="domain" description="ABC transmembrane type-1" evidence="8">
    <location>
        <begin position="93"/>
        <end position="304"/>
    </location>
</feature>
<feature type="transmembrane region" description="Helical" evidence="7">
    <location>
        <begin position="92"/>
        <end position="117"/>
    </location>
</feature>
<feature type="transmembrane region" description="Helical" evidence="7">
    <location>
        <begin position="129"/>
        <end position="154"/>
    </location>
</feature>
<dbReference type="SUPFAM" id="SSF161098">
    <property type="entry name" value="MetI-like"/>
    <property type="match status" value="1"/>
</dbReference>
<proteinExistence type="inferred from homology"/>
<dbReference type="OrthoDB" id="24153at2"/>
<reference evidence="9 10" key="1">
    <citation type="submission" date="2014-06" db="EMBL/GenBank/DDBJ databases">
        <title>Draft genome sequence of Paenibacillus sp. MSt1.</title>
        <authorList>
            <person name="Aw Y.K."/>
            <person name="Ong K.S."/>
            <person name="Gan H.M."/>
            <person name="Lee S.M."/>
        </authorList>
    </citation>
    <scope>NUCLEOTIDE SEQUENCE [LARGE SCALE GENOMIC DNA]</scope>
    <source>
        <strain evidence="9 10">MSt1</strain>
    </source>
</reference>
<keyword evidence="4 7" id="KW-0812">Transmembrane</keyword>
<name>A0A081P1V2_9BACL</name>
<evidence type="ECO:0000256" key="6">
    <source>
        <dbReference type="ARBA" id="ARBA00023136"/>
    </source>
</evidence>
<dbReference type="Pfam" id="PF00528">
    <property type="entry name" value="BPD_transp_1"/>
    <property type="match status" value="1"/>
</dbReference>
<dbReference type="Pfam" id="PF19300">
    <property type="entry name" value="BPD_transp_1_N"/>
    <property type="match status" value="1"/>
</dbReference>
<keyword evidence="2 7" id="KW-0813">Transport</keyword>
<evidence type="ECO:0000259" key="8">
    <source>
        <dbReference type="PROSITE" id="PS50928"/>
    </source>
</evidence>
<dbReference type="InterPro" id="IPR000515">
    <property type="entry name" value="MetI-like"/>
</dbReference>
<sequence length="318" mass="35722">MKSYIVRRLLLMIPMLVGASLLIFFVFAMTPGDFVDTNPKLTLERAQELRTLYGLDKPVLERYFIWLGNLLTGNLGYSMQYQEPVSDLLGKFIWNSFLIALVSMILTWTIALIVGVFSAVKQYSWFDGLVTLGVFAAMSFPSFFLGLLMIKIFAVDFGWFPPGGITNTGSQTAGWARVWEVAHHMILPVTVLTLLSVGSLTRYFRTNMLEVIRRDFVRTARAKGLKERVVLFKHALRNALLPAITLLGFELPGLFAGAIITEKIFHWPGAGYIYFGALSVRDYPVLMGFTMFLALLTVLGNLLADLLYGVADPRIRLK</sequence>
<evidence type="ECO:0000256" key="2">
    <source>
        <dbReference type="ARBA" id="ARBA00022448"/>
    </source>
</evidence>
<dbReference type="PANTHER" id="PTHR43163:SF6">
    <property type="entry name" value="DIPEPTIDE TRANSPORT SYSTEM PERMEASE PROTEIN DPPB-RELATED"/>
    <property type="match status" value="1"/>
</dbReference>
<feature type="transmembrane region" description="Helical" evidence="7">
    <location>
        <begin position="239"/>
        <end position="260"/>
    </location>
</feature>
<dbReference type="GO" id="GO:0055085">
    <property type="term" value="P:transmembrane transport"/>
    <property type="evidence" value="ECO:0007669"/>
    <property type="project" value="InterPro"/>
</dbReference>
<evidence type="ECO:0000256" key="4">
    <source>
        <dbReference type="ARBA" id="ARBA00022692"/>
    </source>
</evidence>
<keyword evidence="6 7" id="KW-0472">Membrane</keyword>
<evidence type="ECO:0000256" key="7">
    <source>
        <dbReference type="RuleBase" id="RU363032"/>
    </source>
</evidence>
<comment type="similarity">
    <text evidence="7">Belongs to the binding-protein-dependent transport system permease family.</text>
</comment>
<comment type="caution">
    <text evidence="9">The sequence shown here is derived from an EMBL/GenBank/DDBJ whole genome shotgun (WGS) entry which is preliminary data.</text>
</comment>
<dbReference type="PANTHER" id="PTHR43163">
    <property type="entry name" value="DIPEPTIDE TRANSPORT SYSTEM PERMEASE PROTEIN DPPB-RELATED"/>
    <property type="match status" value="1"/>
</dbReference>
<evidence type="ECO:0000256" key="1">
    <source>
        <dbReference type="ARBA" id="ARBA00004651"/>
    </source>
</evidence>
<dbReference type="Gene3D" id="1.10.3720.10">
    <property type="entry name" value="MetI-like"/>
    <property type="match status" value="1"/>
</dbReference>
<comment type="subcellular location">
    <subcellularLocation>
        <location evidence="1 7">Cell membrane</location>
        <topology evidence="1 7">Multi-pass membrane protein</topology>
    </subcellularLocation>
</comment>
<dbReference type="InterPro" id="IPR035906">
    <property type="entry name" value="MetI-like_sf"/>
</dbReference>
<dbReference type="RefSeq" id="WP_036685067.1">
    <property type="nucleotide sequence ID" value="NZ_JNVM01000015.1"/>
</dbReference>
<evidence type="ECO:0000313" key="9">
    <source>
        <dbReference type="EMBL" id="KEQ24675.1"/>
    </source>
</evidence>
<feature type="transmembrane region" description="Helical" evidence="7">
    <location>
        <begin position="185"/>
        <end position="204"/>
    </location>
</feature>